<proteinExistence type="predicted"/>
<protein>
    <recommendedName>
        <fullName evidence="2">CobQ/CobB/MinD/ParA nucleotide binding domain-containing protein</fullName>
    </recommendedName>
</protein>
<accession>A0A7C5P887</accession>
<name>A0A7C5P887_9BACT</name>
<evidence type="ECO:0008006" key="2">
    <source>
        <dbReference type="Google" id="ProtNLM"/>
    </source>
</evidence>
<comment type="caution">
    <text evidence="1">The sequence shown here is derived from an EMBL/GenBank/DDBJ whole genome shotgun (WGS) entry which is preliminary data.</text>
</comment>
<reference evidence="1" key="1">
    <citation type="journal article" date="2020" name="mSystems">
        <title>Genome- and Community-Level Interaction Insights into Carbon Utilization and Element Cycling Functions of Hydrothermarchaeota in Hydrothermal Sediment.</title>
        <authorList>
            <person name="Zhou Z."/>
            <person name="Liu Y."/>
            <person name="Xu W."/>
            <person name="Pan J."/>
            <person name="Luo Z.H."/>
            <person name="Li M."/>
        </authorList>
    </citation>
    <scope>NUCLEOTIDE SEQUENCE [LARGE SCALE GENOMIC DNA]</scope>
    <source>
        <strain evidence="1">SpSt-1019</strain>
    </source>
</reference>
<dbReference type="AlphaFoldDB" id="A0A7C5P887"/>
<evidence type="ECO:0000313" key="1">
    <source>
        <dbReference type="EMBL" id="HHI65828.1"/>
    </source>
</evidence>
<dbReference type="SUPFAM" id="SSF52540">
    <property type="entry name" value="P-loop containing nucleoside triphosphate hydrolases"/>
    <property type="match status" value="1"/>
</dbReference>
<organism evidence="1">
    <name type="scientific">Thermodesulfobium narugense</name>
    <dbReference type="NCBI Taxonomy" id="184064"/>
    <lineage>
        <taxon>Bacteria</taxon>
        <taxon>Pseudomonadati</taxon>
        <taxon>Thermodesulfobiota</taxon>
        <taxon>Thermodesulfobiia</taxon>
        <taxon>Thermodesulfobiales</taxon>
        <taxon>Thermodesulfobiaceae</taxon>
        <taxon>Thermodesulfobium</taxon>
    </lineage>
</organism>
<dbReference type="InterPro" id="IPR027417">
    <property type="entry name" value="P-loop_NTPase"/>
</dbReference>
<dbReference type="EMBL" id="DRUY01000157">
    <property type="protein sequence ID" value="HHI65828.1"/>
    <property type="molecule type" value="Genomic_DNA"/>
</dbReference>
<gene>
    <name evidence="1" type="ORF">ENL70_04700</name>
</gene>
<dbReference type="Gene3D" id="3.40.50.300">
    <property type="entry name" value="P-loop containing nucleotide triphosphate hydrolases"/>
    <property type="match status" value="1"/>
</dbReference>
<sequence>MEGYPVYVLCGEAGSGKSEIVLKLGGIFSKDNPVLVIDLDNVKIMRTIRHVNNEKKLDLPFEVVNIPEEFINIDIPIVAYKIRSLLEDNGNFLIIDVGGNSDGAIVLGSLNDLLVKRNTIPIFVYNPFRPFSNSSERVYETISSIQRSSKLNFNSVAINLYLGKGATLDEMLLGEKLANKIVEELNLEVLFRFVQKEFEEYFKGYIPIEPLLFYPWEEGRNLSDG</sequence>